<proteinExistence type="predicted"/>
<protein>
    <recommendedName>
        <fullName evidence="2">Myb-like domain-containing protein</fullName>
    </recommendedName>
</protein>
<dbReference type="Gene3D" id="1.10.10.60">
    <property type="entry name" value="Homeodomain-like"/>
    <property type="match status" value="1"/>
</dbReference>
<dbReference type="Proteomes" id="UP000179807">
    <property type="component" value="Unassembled WGS sequence"/>
</dbReference>
<organism evidence="3 4">
    <name type="scientific">Tritrichomonas foetus</name>
    <dbReference type="NCBI Taxonomy" id="1144522"/>
    <lineage>
        <taxon>Eukaryota</taxon>
        <taxon>Metamonada</taxon>
        <taxon>Parabasalia</taxon>
        <taxon>Tritrichomonadida</taxon>
        <taxon>Tritrichomonadidae</taxon>
        <taxon>Tritrichomonas</taxon>
    </lineage>
</organism>
<sequence length="187" mass="21711">MSLSNNKLCFYLLLMKFRAIGPHWNRIAQYFPKRSVNSIRNRVVRLLKNFGNHASHHLFGNFYNCQISPLNNLNQNNSHNCFYPNYTLNQHQFNNQMFYNHYQMMQNQQPTFTPQQIYTNCNQIPANSFPSPQCTSESETETATSSEESESDTVEEISTKLKADEFAELFSGIAFDDFDTSVGCNLF</sequence>
<evidence type="ECO:0000313" key="4">
    <source>
        <dbReference type="Proteomes" id="UP000179807"/>
    </source>
</evidence>
<feature type="domain" description="Myb-like" evidence="2">
    <location>
        <begin position="13"/>
        <end position="42"/>
    </location>
</feature>
<dbReference type="GeneID" id="94831098"/>
<dbReference type="AlphaFoldDB" id="A0A1J4J6I4"/>
<evidence type="ECO:0000256" key="1">
    <source>
        <dbReference type="SAM" id="MobiDB-lite"/>
    </source>
</evidence>
<name>A0A1J4J6I4_9EUKA</name>
<feature type="region of interest" description="Disordered" evidence="1">
    <location>
        <begin position="129"/>
        <end position="157"/>
    </location>
</feature>
<dbReference type="InterPro" id="IPR009057">
    <property type="entry name" value="Homeodomain-like_sf"/>
</dbReference>
<evidence type="ECO:0000313" key="3">
    <source>
        <dbReference type="EMBL" id="OHS93045.1"/>
    </source>
</evidence>
<feature type="compositionally biased region" description="Low complexity" evidence="1">
    <location>
        <begin position="135"/>
        <end position="146"/>
    </location>
</feature>
<accession>A0A1J4J6I4</accession>
<reference evidence="3" key="1">
    <citation type="submission" date="2016-10" db="EMBL/GenBank/DDBJ databases">
        <authorList>
            <person name="Benchimol M."/>
            <person name="Almeida L.G."/>
            <person name="Vasconcelos A.T."/>
            <person name="Perreira-Neves A."/>
            <person name="Rosa I.A."/>
            <person name="Tasca T."/>
            <person name="Bogo M.R."/>
            <person name="de Souza W."/>
        </authorList>
    </citation>
    <scope>NUCLEOTIDE SEQUENCE [LARGE SCALE GENOMIC DNA]</scope>
    <source>
        <strain evidence="3">K</strain>
    </source>
</reference>
<dbReference type="EMBL" id="MLAK01001437">
    <property type="protein sequence ID" value="OHS93045.1"/>
    <property type="molecule type" value="Genomic_DNA"/>
</dbReference>
<evidence type="ECO:0000259" key="2">
    <source>
        <dbReference type="Pfam" id="PF00249"/>
    </source>
</evidence>
<dbReference type="VEuPathDB" id="TrichDB:TRFO_12050"/>
<dbReference type="RefSeq" id="XP_068346182.1">
    <property type="nucleotide sequence ID" value="XM_068496394.1"/>
</dbReference>
<dbReference type="InterPro" id="IPR001005">
    <property type="entry name" value="SANT/Myb"/>
</dbReference>
<dbReference type="Pfam" id="PF00249">
    <property type="entry name" value="Myb_DNA-binding"/>
    <property type="match status" value="1"/>
</dbReference>
<dbReference type="CDD" id="cd00167">
    <property type="entry name" value="SANT"/>
    <property type="match status" value="1"/>
</dbReference>
<comment type="caution">
    <text evidence="3">The sequence shown here is derived from an EMBL/GenBank/DDBJ whole genome shotgun (WGS) entry which is preliminary data.</text>
</comment>
<dbReference type="SUPFAM" id="SSF46689">
    <property type="entry name" value="Homeodomain-like"/>
    <property type="match status" value="1"/>
</dbReference>
<keyword evidence="4" id="KW-1185">Reference proteome</keyword>
<gene>
    <name evidence="3" type="ORF">TRFO_12050</name>
</gene>